<dbReference type="OrthoDB" id="20872at2759"/>
<keyword evidence="4" id="KW-0156">Chromatin regulator</keyword>
<dbReference type="Pfam" id="PF00856">
    <property type="entry name" value="SET"/>
    <property type="match status" value="1"/>
</dbReference>
<dbReference type="PANTHER" id="PTHR46462:SF3">
    <property type="entry name" value="UPSET, ISOFORM A"/>
    <property type="match status" value="1"/>
</dbReference>
<dbReference type="STRING" id="1064592.G0VAD2"/>
<dbReference type="SMART" id="SM00249">
    <property type="entry name" value="PHD"/>
    <property type="match status" value="1"/>
</dbReference>
<accession>G0VAD2</accession>
<feature type="region of interest" description="Disordered" evidence="5">
    <location>
        <begin position="1"/>
        <end position="20"/>
    </location>
</feature>
<keyword evidence="8" id="KW-1185">Reference proteome</keyword>
<evidence type="ECO:0000259" key="6">
    <source>
        <dbReference type="PROSITE" id="PS50280"/>
    </source>
</evidence>
<evidence type="ECO:0000256" key="5">
    <source>
        <dbReference type="SAM" id="MobiDB-lite"/>
    </source>
</evidence>
<dbReference type="InterPro" id="IPR046341">
    <property type="entry name" value="SET_dom_sf"/>
</dbReference>
<gene>
    <name evidence="7" type="primary">NCAS0B07780</name>
    <name evidence="7" type="ordered locus">NCAS_0B07780</name>
</gene>
<dbReference type="PROSITE" id="PS50280">
    <property type="entry name" value="SET"/>
    <property type="match status" value="1"/>
</dbReference>
<evidence type="ECO:0000256" key="3">
    <source>
        <dbReference type="ARBA" id="ARBA00022833"/>
    </source>
</evidence>
<dbReference type="PANTHER" id="PTHR46462">
    <property type="entry name" value="UPSET, ISOFORM A"/>
    <property type="match status" value="1"/>
</dbReference>
<sequence length="770" mass="87217">MSPTESPTKQPSTERSLFDDASTLLMFSKSQPQTQIPPVEDATNQQAIDPAASAAAVTLAAAANLTSPSTQSQYQEEEPKVEDIKFEATTTPTKRKGKKKKKKWPVDDSYIVDPDAGIITCLCDFDDDDGFTIQCDHCNRWQHAVCFGIKDIDSAPENHLCNVCQPRDDLNVEVARRRQLRQRSLLTVQNISPENVADIGKRRKRRNDKDEYNIERPQQKRQNSRHDNIEQDGPGKGQQGGNEVPNIPTPDLVVRRKEHFLTAKEAYGASFLPIDTYRMKNETVALFLDKHKNDAFITIIEDFAPLDIEVKPYADFNYSRTFPGFPKLGTFLPEGCNESALIQEFLGELNFKEDYLDDPRNMYRIWGTVKSKVVFHPNWPLCIDARSCGNLARYIRRCCNPNVGLSTVKIKETNEIKFVLKALRDINPGEELHLSWHWDKKHPIRKLIEDDETFDTLSEEEKFLLINSVDSILSSCDCGCTNNGNLNNKDCHILKVKKAIQPLVKSVKQKMNNRYKLNAVLDELDHRRARPKPILERLLNQSFKNRSTNRQEIISKILNNMNPQDKGYHLLSSTYGSILPITDLSATNRRKSEGLVVANTHQPFKVSVLKNKSILRTDSRKGAKNTKIKALKKPSYFDETMITDLDKLLTPIELIVPQSLQRGVTLESQSVGLGLNQSHNPEEIEKLNKIQDVDLLSGMKPSENVIEDTKYDISRVSSSPKILASSRPSSAGGINTSENTEYKEAVSNTVPTAHLKKKLSFADYRKKLQK</sequence>
<dbReference type="GO" id="GO:0034967">
    <property type="term" value="C:Set3 complex"/>
    <property type="evidence" value="ECO:0007669"/>
    <property type="project" value="EnsemblFungi"/>
</dbReference>
<dbReference type="FunCoup" id="G0VAD2">
    <property type="interactions" value="139"/>
</dbReference>
<dbReference type="GO" id="GO:0006355">
    <property type="term" value="P:regulation of DNA-templated transcription"/>
    <property type="evidence" value="ECO:0007669"/>
    <property type="project" value="EnsemblFungi"/>
</dbReference>
<evidence type="ECO:0000256" key="1">
    <source>
        <dbReference type="ARBA" id="ARBA00022723"/>
    </source>
</evidence>
<evidence type="ECO:0000313" key="8">
    <source>
        <dbReference type="Proteomes" id="UP000001640"/>
    </source>
</evidence>
<evidence type="ECO:0000256" key="4">
    <source>
        <dbReference type="ARBA" id="ARBA00022853"/>
    </source>
</evidence>
<dbReference type="GO" id="GO:0070210">
    <property type="term" value="C:Rpd3L-Expanded complex"/>
    <property type="evidence" value="ECO:0007669"/>
    <property type="project" value="TreeGrafter"/>
</dbReference>
<name>G0VAD2_NAUCA</name>
<keyword evidence="1" id="KW-0479">Metal-binding</keyword>
<reference key="2">
    <citation type="submission" date="2011-08" db="EMBL/GenBank/DDBJ databases">
        <title>Genome sequence of Naumovozyma castellii.</title>
        <authorList>
            <person name="Gordon J.L."/>
            <person name="Armisen D."/>
            <person name="Proux-Wera E."/>
            <person name="OhEigeartaigh S.S."/>
            <person name="Byrne K.P."/>
            <person name="Wolfe K.H."/>
        </authorList>
    </citation>
    <scope>NUCLEOTIDE SEQUENCE</scope>
    <source>
        <strain>Type strain:CBS 4309</strain>
    </source>
</reference>
<dbReference type="Proteomes" id="UP000001640">
    <property type="component" value="Chromosome 2"/>
</dbReference>
<keyword evidence="3" id="KW-0862">Zinc</keyword>
<feature type="region of interest" description="Disordered" evidence="5">
    <location>
        <begin position="196"/>
        <end position="249"/>
    </location>
</feature>
<organism evidence="7 8">
    <name type="scientific">Naumovozyma castellii</name>
    <name type="common">Yeast</name>
    <name type="synonym">Saccharomyces castellii</name>
    <dbReference type="NCBI Taxonomy" id="27288"/>
    <lineage>
        <taxon>Eukaryota</taxon>
        <taxon>Fungi</taxon>
        <taxon>Dikarya</taxon>
        <taxon>Ascomycota</taxon>
        <taxon>Saccharomycotina</taxon>
        <taxon>Saccharomycetes</taxon>
        <taxon>Saccharomycetales</taxon>
        <taxon>Saccharomycetaceae</taxon>
        <taxon>Naumovozyma</taxon>
    </lineage>
</organism>
<evidence type="ECO:0000313" key="7">
    <source>
        <dbReference type="EMBL" id="CCC68862.1"/>
    </source>
</evidence>
<dbReference type="GO" id="GO:0008270">
    <property type="term" value="F:zinc ion binding"/>
    <property type="evidence" value="ECO:0007669"/>
    <property type="project" value="UniProtKB-KW"/>
</dbReference>
<feature type="compositionally biased region" description="Polar residues" evidence="5">
    <location>
        <begin position="1"/>
        <end position="15"/>
    </location>
</feature>
<dbReference type="GO" id="GO:0140002">
    <property type="term" value="F:histone H3K4me3 reader activity"/>
    <property type="evidence" value="ECO:0007669"/>
    <property type="project" value="EnsemblFungi"/>
</dbReference>
<protein>
    <recommendedName>
        <fullName evidence="6">SET domain-containing protein</fullName>
    </recommendedName>
</protein>
<dbReference type="Pfam" id="PF20826">
    <property type="entry name" value="PHD_5"/>
    <property type="match status" value="1"/>
</dbReference>
<feature type="compositionally biased region" description="Basic and acidic residues" evidence="5">
    <location>
        <begin position="207"/>
        <end position="229"/>
    </location>
</feature>
<dbReference type="RefSeq" id="XP_003675233.1">
    <property type="nucleotide sequence ID" value="XM_003675185.1"/>
</dbReference>
<dbReference type="InterPro" id="IPR001214">
    <property type="entry name" value="SET_dom"/>
</dbReference>
<reference evidence="7 8" key="1">
    <citation type="journal article" date="2011" name="Proc. Natl. Acad. Sci. U.S.A.">
        <title>Evolutionary erosion of yeast sex chromosomes by mating-type switching accidents.</title>
        <authorList>
            <person name="Gordon J.L."/>
            <person name="Armisen D."/>
            <person name="Proux-Wera E."/>
            <person name="Oheigeartaigh S.S."/>
            <person name="Byrne K.P."/>
            <person name="Wolfe K.H."/>
        </authorList>
    </citation>
    <scope>NUCLEOTIDE SEQUENCE [LARGE SCALE GENOMIC DNA]</scope>
    <source>
        <strain evidence="8">ATCC 76901 / BCRC 22586 / CBS 4309 / NBRC 1992 / NRRL Y-12630</strain>
    </source>
</reference>
<dbReference type="InterPro" id="IPR001965">
    <property type="entry name" value="Znf_PHD"/>
</dbReference>
<dbReference type="InterPro" id="IPR011011">
    <property type="entry name" value="Znf_FYVE_PHD"/>
</dbReference>
<feature type="domain" description="SET" evidence="6">
    <location>
        <begin position="306"/>
        <end position="437"/>
    </location>
</feature>
<dbReference type="InParanoid" id="G0VAD2"/>
<dbReference type="Gene3D" id="2.170.270.10">
    <property type="entry name" value="SET domain"/>
    <property type="match status" value="1"/>
</dbReference>
<dbReference type="SUPFAM" id="SSF82199">
    <property type="entry name" value="SET domain"/>
    <property type="match status" value="1"/>
</dbReference>
<dbReference type="SUPFAM" id="SSF57903">
    <property type="entry name" value="FYVE/PHD zinc finger"/>
    <property type="match status" value="1"/>
</dbReference>
<dbReference type="AlphaFoldDB" id="G0VAD2"/>
<proteinExistence type="predicted"/>
<dbReference type="HOGENOM" id="CLU_017047_0_0_1"/>
<dbReference type="eggNOG" id="KOG1844">
    <property type="taxonomic scope" value="Eukaryota"/>
</dbReference>
<dbReference type="GO" id="GO:0045815">
    <property type="term" value="P:transcription initiation-coupled chromatin remodeling"/>
    <property type="evidence" value="ECO:0007669"/>
    <property type="project" value="EnsemblFungi"/>
</dbReference>
<dbReference type="KEGG" id="ncs:NCAS_0B07780"/>
<dbReference type="SMART" id="SM00317">
    <property type="entry name" value="SET"/>
    <property type="match status" value="1"/>
</dbReference>
<dbReference type="EMBL" id="HE576753">
    <property type="protein sequence ID" value="CCC68862.1"/>
    <property type="molecule type" value="Genomic_DNA"/>
</dbReference>
<dbReference type="CDD" id="cd15550">
    <property type="entry name" value="PHD_MLL5"/>
    <property type="match status" value="1"/>
</dbReference>
<dbReference type="GO" id="GO:0045835">
    <property type="term" value="P:negative regulation of meiotic nuclear division"/>
    <property type="evidence" value="ECO:0007669"/>
    <property type="project" value="EnsemblFungi"/>
</dbReference>
<dbReference type="GeneID" id="96902419"/>
<dbReference type="InterPro" id="IPR013083">
    <property type="entry name" value="Znf_RING/FYVE/PHD"/>
</dbReference>
<dbReference type="OMA" id="WQHAICY"/>
<dbReference type="Gene3D" id="3.30.40.10">
    <property type="entry name" value="Zinc/RING finger domain, C3HC4 (zinc finger)"/>
    <property type="match status" value="1"/>
</dbReference>
<evidence type="ECO:0000256" key="2">
    <source>
        <dbReference type="ARBA" id="ARBA00022771"/>
    </source>
</evidence>
<keyword evidence="2" id="KW-0863">Zinc-finger</keyword>